<dbReference type="SUPFAM" id="SSF51120">
    <property type="entry name" value="beta-Roll"/>
    <property type="match status" value="1"/>
</dbReference>
<dbReference type="InterPro" id="IPR011049">
    <property type="entry name" value="Serralysin-like_metalloprot_C"/>
</dbReference>
<proteinExistence type="predicted"/>
<reference evidence="1 2" key="1">
    <citation type="submission" date="2020-10" db="EMBL/GenBank/DDBJ databases">
        <title>Aquamicrobium zhengzhouensis sp. nov., a exopolysaccharide producing bacterium isolated from farmland soil.</title>
        <authorList>
            <person name="Wang X."/>
        </authorList>
    </citation>
    <scope>NUCLEOTIDE SEQUENCE [LARGE SCALE GENOMIC DNA]</scope>
    <source>
        <strain evidence="2">cd-1</strain>
    </source>
</reference>
<organism evidence="1 2">
    <name type="scientific">Aquamicrobium zhengzhouense</name>
    <dbReference type="NCBI Taxonomy" id="2781738"/>
    <lineage>
        <taxon>Bacteria</taxon>
        <taxon>Pseudomonadati</taxon>
        <taxon>Pseudomonadota</taxon>
        <taxon>Alphaproteobacteria</taxon>
        <taxon>Hyphomicrobiales</taxon>
        <taxon>Phyllobacteriaceae</taxon>
        <taxon>Aquamicrobium</taxon>
    </lineage>
</organism>
<keyword evidence="2" id="KW-1185">Reference proteome</keyword>
<dbReference type="EMBL" id="JADGMQ010000008">
    <property type="protein sequence ID" value="MBI1621512.1"/>
    <property type="molecule type" value="Genomic_DNA"/>
</dbReference>
<dbReference type="RefSeq" id="WP_198476912.1">
    <property type="nucleotide sequence ID" value="NZ_JADGMQ010000008.1"/>
</dbReference>
<dbReference type="Gene3D" id="2.150.10.10">
    <property type="entry name" value="Serralysin-like metalloprotease, C-terminal"/>
    <property type="match status" value="1"/>
</dbReference>
<dbReference type="PRINTS" id="PR00313">
    <property type="entry name" value="CABNDNGRPT"/>
</dbReference>
<evidence type="ECO:0000313" key="1">
    <source>
        <dbReference type="EMBL" id="MBI1621512.1"/>
    </source>
</evidence>
<comment type="caution">
    <text evidence="1">The sequence shown here is derived from an EMBL/GenBank/DDBJ whole genome shotgun (WGS) entry which is preliminary data.</text>
</comment>
<name>A0ABS0SGC2_9HYPH</name>
<gene>
    <name evidence="1" type="ORF">IOD40_12665</name>
</gene>
<sequence length="600" mass="61538">MSMQFDATYYLTHRPDVFQAFVATAGSTGLTWDEFAQQHYNNHGRYEGANPNAIFNTDEYLAANTDVAAAGVNPFEHYLTHGVNEGRAPSASFPAFADFDWETYVELNSDLGEAGIDTAEEAYAHFVMHGQFEDRPGAPEIDHSVPGDTFNLTTDIDTYVGTNGNDTFNAKSGGSLTDRSLNQFDSVDGGDGVDTMNIIARGAADVQVAVPTGATVKNVEIINILNENGLAVNAAGFQGAQQIWQIGGAGNVSGVGAGTAAGFRDVETEGDLTVGFTGASGAIAFDDVELGGSIVIEGDNLDALSISGSLVETEIIIGDEDDVTVDLAVLDLEIEDAGGADGIKTLNLSLSTDTLLQIGNGFSNIETINASGSTGGIMAAMMGAESELSLTSVIGGSGNDAIGIATARFGNDAAIQTGAGKDTVVVMANGGESSLTIDAGADNDTIILGYVSPADPDEDAPAVLGGDVVLTGGAGGDTFVIQGTNILFNDANDGFADGLGFTTITDFGNGSDVLALAGFNNFDGSFAAQHAVNNAVDGAESLFEAINNVDAILGTAAYAQFEFQGSTYLYGDEGLLVDLNGAVLSANNVVGLGSVDFGMF</sequence>
<accession>A0ABS0SGC2</accession>
<dbReference type="Proteomes" id="UP000601789">
    <property type="component" value="Unassembled WGS sequence"/>
</dbReference>
<protein>
    <recommendedName>
        <fullName evidence="3">Calcium-binding protein</fullName>
    </recommendedName>
</protein>
<evidence type="ECO:0008006" key="3">
    <source>
        <dbReference type="Google" id="ProtNLM"/>
    </source>
</evidence>
<evidence type="ECO:0000313" key="2">
    <source>
        <dbReference type="Proteomes" id="UP000601789"/>
    </source>
</evidence>